<proteinExistence type="predicted"/>
<gene>
    <name evidence="2" type="ORF">H480_32093</name>
</gene>
<dbReference type="AlphaFoldDB" id="R1HVK9"/>
<dbReference type="PATRIC" id="fig|1292037.4.peg.6038"/>
<organism evidence="2 3">
    <name type="scientific">Amycolatopsis vancoresmycina DSM 44592</name>
    <dbReference type="NCBI Taxonomy" id="1292037"/>
    <lineage>
        <taxon>Bacteria</taxon>
        <taxon>Bacillati</taxon>
        <taxon>Actinomycetota</taxon>
        <taxon>Actinomycetes</taxon>
        <taxon>Pseudonocardiales</taxon>
        <taxon>Pseudonocardiaceae</taxon>
        <taxon>Amycolatopsis</taxon>
    </lineage>
</organism>
<comment type="caution">
    <text evidence="2">The sequence shown here is derived from an EMBL/GenBank/DDBJ whole genome shotgun (WGS) entry which is preliminary data.</text>
</comment>
<reference evidence="2 3" key="1">
    <citation type="submission" date="2013-02" db="EMBL/GenBank/DDBJ databases">
        <title>Draft genome sequence of Amycolatopsis vancoresmycina strain DSM 44592T.</title>
        <authorList>
            <person name="Kumar S."/>
            <person name="Kaur N."/>
            <person name="Kaur C."/>
            <person name="Raghava G.P.S."/>
            <person name="Mayilraj S."/>
        </authorList>
    </citation>
    <scope>NUCLEOTIDE SEQUENCE [LARGE SCALE GENOMIC DNA]</scope>
    <source>
        <strain evidence="2 3">DSM 44592</strain>
    </source>
</reference>
<accession>R1HVK9</accession>
<name>R1HVK9_9PSEU</name>
<protein>
    <submittedName>
        <fullName evidence="2">Uncharacterized protein</fullName>
    </submittedName>
</protein>
<dbReference type="eggNOG" id="ENOG502ZIYU">
    <property type="taxonomic scope" value="Bacteria"/>
</dbReference>
<feature type="region of interest" description="Disordered" evidence="1">
    <location>
        <begin position="1"/>
        <end position="27"/>
    </location>
</feature>
<evidence type="ECO:0000313" key="3">
    <source>
        <dbReference type="Proteomes" id="UP000014139"/>
    </source>
</evidence>
<evidence type="ECO:0000313" key="2">
    <source>
        <dbReference type="EMBL" id="EOD64381.1"/>
    </source>
</evidence>
<dbReference type="Proteomes" id="UP000014139">
    <property type="component" value="Unassembled WGS sequence"/>
</dbReference>
<sequence length="107" mass="11121">MVAEVSGGSVHRTLNEPVAGPARRRDAAMRTSAAAVRADLDRLLTELGEHRVRSDALVEACVACLEAAHSVAGLVADGAAAADPREQEAVHALRAATVAVRFALAER</sequence>
<keyword evidence="3" id="KW-1185">Reference proteome</keyword>
<dbReference type="EMBL" id="AOUO01000514">
    <property type="protein sequence ID" value="EOD64381.1"/>
    <property type="molecule type" value="Genomic_DNA"/>
</dbReference>
<evidence type="ECO:0000256" key="1">
    <source>
        <dbReference type="SAM" id="MobiDB-lite"/>
    </source>
</evidence>